<dbReference type="Gene3D" id="3.40.50.2000">
    <property type="entry name" value="Glycogen Phosphorylase B"/>
    <property type="match status" value="2"/>
</dbReference>
<gene>
    <name evidence="3" type="ORF">KSF_017280</name>
</gene>
<dbReference type="PANTHER" id="PTHR45947">
    <property type="entry name" value="SULFOQUINOVOSYL TRANSFERASE SQD2"/>
    <property type="match status" value="1"/>
</dbReference>
<comment type="caution">
    <text evidence="3">The sequence shown here is derived from an EMBL/GenBank/DDBJ whole genome shotgun (WGS) entry which is preliminary data.</text>
</comment>
<sequence>MSKPDRQHLRICVLAFMFAPFVGGAEIQAEKHARQMLALGHDVVLVTLRHYRHWKHLEMHNGLPVVRVGGLYRRNGRLNIGRSGRLLLDLAVFWKLWQLRQHYDVIHSMQLSSMGAIAALVGQITGKPVILSIQSAGPDQQQEHLLNTEGAMLMADTLVGRFDDHFLRVATRDWTPGDIELLVQSFPFIGKLWLQFYKQSNAFYQVLSNRCYGYLINNGFKSEQIVRIPNGVDTEQFRPASRLLDRPERIITCVARLEYPKGVDVLLHAWGRMMHETPIWPEQLQPRLRIVGEGIFRPHLERIIAELHIQESVELPGRRLDIVELLQQSWGFVLPSRWEGMPNALLEAMACGLPCVATRVSGSEDIIQHELNGLLVEPEQPAEMAHALRRILEDRALRLRLGQAARHTIVSEYRIEAVAERCLHLYYHLLSQQTPVVPLALQETRE</sequence>
<reference evidence="3" key="1">
    <citation type="submission" date="2020-10" db="EMBL/GenBank/DDBJ databases">
        <title>Taxonomic study of unclassified bacteria belonging to the class Ktedonobacteria.</title>
        <authorList>
            <person name="Yabe S."/>
            <person name="Wang C.M."/>
            <person name="Zheng Y."/>
            <person name="Sakai Y."/>
            <person name="Cavaletti L."/>
            <person name="Monciardini P."/>
            <person name="Donadio S."/>
        </authorList>
    </citation>
    <scope>NUCLEOTIDE SEQUENCE</scope>
    <source>
        <strain evidence="3">ID150040</strain>
    </source>
</reference>
<dbReference type="RefSeq" id="WP_220202561.1">
    <property type="nucleotide sequence ID" value="NZ_BNJK01000001.1"/>
</dbReference>
<proteinExistence type="predicted"/>
<dbReference type="GO" id="GO:0016757">
    <property type="term" value="F:glycosyltransferase activity"/>
    <property type="evidence" value="ECO:0007669"/>
    <property type="project" value="InterPro"/>
</dbReference>
<evidence type="ECO:0000313" key="3">
    <source>
        <dbReference type="EMBL" id="GHO91680.1"/>
    </source>
</evidence>
<dbReference type="Pfam" id="PF00534">
    <property type="entry name" value="Glycos_transf_1"/>
    <property type="match status" value="1"/>
</dbReference>
<dbReference type="Proteomes" id="UP000597444">
    <property type="component" value="Unassembled WGS sequence"/>
</dbReference>
<name>A0A8J3IJ28_9CHLR</name>
<accession>A0A8J3IJ28</accession>
<evidence type="ECO:0000259" key="2">
    <source>
        <dbReference type="Pfam" id="PF13579"/>
    </source>
</evidence>
<dbReference type="AlphaFoldDB" id="A0A8J3IJ28"/>
<dbReference type="PANTHER" id="PTHR45947:SF3">
    <property type="entry name" value="SULFOQUINOVOSYL TRANSFERASE SQD2"/>
    <property type="match status" value="1"/>
</dbReference>
<dbReference type="InterPro" id="IPR050194">
    <property type="entry name" value="Glycosyltransferase_grp1"/>
</dbReference>
<keyword evidence="4" id="KW-1185">Reference proteome</keyword>
<dbReference type="Pfam" id="PF13579">
    <property type="entry name" value="Glyco_trans_4_4"/>
    <property type="match status" value="1"/>
</dbReference>
<organism evidence="3 4">
    <name type="scientific">Reticulibacter mediterranei</name>
    <dbReference type="NCBI Taxonomy" id="2778369"/>
    <lineage>
        <taxon>Bacteria</taxon>
        <taxon>Bacillati</taxon>
        <taxon>Chloroflexota</taxon>
        <taxon>Ktedonobacteria</taxon>
        <taxon>Ktedonobacterales</taxon>
        <taxon>Reticulibacteraceae</taxon>
        <taxon>Reticulibacter</taxon>
    </lineage>
</organism>
<dbReference type="InterPro" id="IPR001296">
    <property type="entry name" value="Glyco_trans_1"/>
</dbReference>
<evidence type="ECO:0008006" key="5">
    <source>
        <dbReference type="Google" id="ProtNLM"/>
    </source>
</evidence>
<feature type="domain" description="Glycosyl transferase family 1" evidence="1">
    <location>
        <begin position="242"/>
        <end position="407"/>
    </location>
</feature>
<dbReference type="EMBL" id="BNJK01000001">
    <property type="protein sequence ID" value="GHO91680.1"/>
    <property type="molecule type" value="Genomic_DNA"/>
</dbReference>
<dbReference type="CDD" id="cd03801">
    <property type="entry name" value="GT4_PimA-like"/>
    <property type="match status" value="1"/>
</dbReference>
<feature type="domain" description="Glycosyltransferase subfamily 4-like N-terminal" evidence="2">
    <location>
        <begin position="23"/>
        <end position="143"/>
    </location>
</feature>
<evidence type="ECO:0000259" key="1">
    <source>
        <dbReference type="Pfam" id="PF00534"/>
    </source>
</evidence>
<protein>
    <recommendedName>
        <fullName evidence="5">Glycosyltransferase family 1 protein</fullName>
    </recommendedName>
</protein>
<dbReference type="InterPro" id="IPR028098">
    <property type="entry name" value="Glyco_trans_4-like_N"/>
</dbReference>
<dbReference type="SUPFAM" id="SSF53756">
    <property type="entry name" value="UDP-Glycosyltransferase/glycogen phosphorylase"/>
    <property type="match status" value="1"/>
</dbReference>
<evidence type="ECO:0000313" key="4">
    <source>
        <dbReference type="Proteomes" id="UP000597444"/>
    </source>
</evidence>